<name>A0A1M4Z4Z6_9BACL</name>
<reference evidence="2 3" key="1">
    <citation type="submission" date="2016-11" db="EMBL/GenBank/DDBJ databases">
        <authorList>
            <person name="Jaros S."/>
            <person name="Januszkiewicz K."/>
            <person name="Wedrychowicz H."/>
        </authorList>
    </citation>
    <scope>NUCLEOTIDE SEQUENCE [LARGE SCALE GENOMIC DNA]</scope>
    <source>
        <strain evidence="2 3">DSM 44666</strain>
    </source>
</reference>
<dbReference type="Gene3D" id="3.40.50.150">
    <property type="entry name" value="Vaccinia Virus protein VP39"/>
    <property type="match status" value="1"/>
</dbReference>
<accession>A0A1M4Z4Z6</accession>
<dbReference type="EMBL" id="FQVL01000008">
    <property type="protein sequence ID" value="SHF12802.1"/>
    <property type="molecule type" value="Genomic_DNA"/>
</dbReference>
<protein>
    <submittedName>
        <fullName evidence="2">Malonyl-CoA O-methyltransferase</fullName>
    </submittedName>
</protein>
<dbReference type="PANTHER" id="PTHR43861:SF1">
    <property type="entry name" value="TRANS-ACONITATE 2-METHYLTRANSFERASE"/>
    <property type="match status" value="1"/>
</dbReference>
<dbReference type="CDD" id="cd02440">
    <property type="entry name" value="AdoMet_MTases"/>
    <property type="match status" value="1"/>
</dbReference>
<keyword evidence="3" id="KW-1185">Reference proteome</keyword>
<dbReference type="InterPro" id="IPR029063">
    <property type="entry name" value="SAM-dependent_MTases_sf"/>
</dbReference>
<keyword evidence="2" id="KW-0489">Methyltransferase</keyword>
<dbReference type="STRING" id="112248.SAMN05444392_10827"/>
<evidence type="ECO:0000313" key="3">
    <source>
        <dbReference type="Proteomes" id="UP000184476"/>
    </source>
</evidence>
<sequence length="276" mass="32165">MYKNQRLVQQFDQNAELYDQFSTVHQKMAYRMLELMKQIGMEANEILEIGCRTGYLTQLLLDHMQASSITAIDLSKRMMQIAHEKIPNYEQINWIHCDLEKIIVELEANQYDLLISNALIHWLDFPSRVFREWFDLLRPGGYLVLSTFGPETFQEFRFLFQQVEDQLGVPQAEHFLSFQSATEWKELLQSVGIETTTTMEHWIRHEAASGKEILRTIKGIGESGSCHNQSLYTSHRALTSVLERYSKTYRFRDGVYTTLQIILLVGYKPKSPTAVV</sequence>
<dbReference type="GO" id="GO:0008757">
    <property type="term" value="F:S-adenosylmethionine-dependent methyltransferase activity"/>
    <property type="evidence" value="ECO:0007669"/>
    <property type="project" value="InterPro"/>
</dbReference>
<evidence type="ECO:0000313" key="2">
    <source>
        <dbReference type="EMBL" id="SHF12802.1"/>
    </source>
</evidence>
<dbReference type="Proteomes" id="UP000184476">
    <property type="component" value="Unassembled WGS sequence"/>
</dbReference>
<dbReference type="Pfam" id="PF08241">
    <property type="entry name" value="Methyltransf_11"/>
    <property type="match status" value="1"/>
</dbReference>
<feature type="domain" description="Methyltransferase type 11" evidence="1">
    <location>
        <begin position="47"/>
        <end position="145"/>
    </location>
</feature>
<dbReference type="AlphaFoldDB" id="A0A1M4Z4Z6"/>
<dbReference type="GO" id="GO:0032259">
    <property type="term" value="P:methylation"/>
    <property type="evidence" value="ECO:0007669"/>
    <property type="project" value="UniProtKB-KW"/>
</dbReference>
<keyword evidence="2" id="KW-0808">Transferase</keyword>
<dbReference type="RefSeq" id="WP_073155261.1">
    <property type="nucleotide sequence ID" value="NZ_FQVL01000008.1"/>
</dbReference>
<dbReference type="PANTHER" id="PTHR43861">
    <property type="entry name" value="TRANS-ACONITATE 2-METHYLTRANSFERASE-RELATED"/>
    <property type="match status" value="1"/>
</dbReference>
<proteinExistence type="predicted"/>
<gene>
    <name evidence="2" type="ORF">SAMN05444392_10827</name>
</gene>
<organism evidence="2 3">
    <name type="scientific">Seinonella peptonophila</name>
    <dbReference type="NCBI Taxonomy" id="112248"/>
    <lineage>
        <taxon>Bacteria</taxon>
        <taxon>Bacillati</taxon>
        <taxon>Bacillota</taxon>
        <taxon>Bacilli</taxon>
        <taxon>Bacillales</taxon>
        <taxon>Thermoactinomycetaceae</taxon>
        <taxon>Seinonella</taxon>
    </lineage>
</organism>
<dbReference type="InterPro" id="IPR013216">
    <property type="entry name" value="Methyltransf_11"/>
</dbReference>
<evidence type="ECO:0000259" key="1">
    <source>
        <dbReference type="Pfam" id="PF08241"/>
    </source>
</evidence>
<dbReference type="SUPFAM" id="SSF53335">
    <property type="entry name" value="S-adenosyl-L-methionine-dependent methyltransferases"/>
    <property type="match status" value="1"/>
</dbReference>